<protein>
    <submittedName>
        <fullName evidence="4">Glutathione S-transferase family protein</fullName>
    </submittedName>
</protein>
<evidence type="ECO:0000313" key="5">
    <source>
        <dbReference type="Proteomes" id="UP001597314"/>
    </source>
</evidence>
<dbReference type="SUPFAM" id="SSF47616">
    <property type="entry name" value="GST C-terminal domain-like"/>
    <property type="match status" value="1"/>
</dbReference>
<dbReference type="InterPro" id="IPR040079">
    <property type="entry name" value="Glutathione_S-Trfase"/>
</dbReference>
<accession>A0ABW5AP37</accession>
<dbReference type="Pfam" id="PF02798">
    <property type="entry name" value="GST_N"/>
    <property type="match status" value="1"/>
</dbReference>
<dbReference type="CDD" id="cd03047">
    <property type="entry name" value="GST_N_2"/>
    <property type="match status" value="1"/>
</dbReference>
<reference evidence="5" key="1">
    <citation type="journal article" date="2019" name="Int. J. Syst. Evol. Microbiol.">
        <title>The Global Catalogue of Microorganisms (GCM) 10K type strain sequencing project: providing services to taxonomists for standard genome sequencing and annotation.</title>
        <authorList>
            <consortium name="The Broad Institute Genomics Platform"/>
            <consortium name="The Broad Institute Genome Sequencing Center for Infectious Disease"/>
            <person name="Wu L."/>
            <person name="Ma J."/>
        </authorList>
    </citation>
    <scope>NUCLEOTIDE SEQUENCE [LARGE SCALE GENOMIC DNA]</scope>
    <source>
        <strain evidence="5">CGMCC 1.6774</strain>
    </source>
</reference>
<dbReference type="PANTHER" id="PTHR44051">
    <property type="entry name" value="GLUTATHIONE S-TRANSFERASE-RELATED"/>
    <property type="match status" value="1"/>
</dbReference>
<dbReference type="InterPro" id="IPR010987">
    <property type="entry name" value="Glutathione-S-Trfase_C-like"/>
</dbReference>
<comment type="similarity">
    <text evidence="1">Belongs to the GST superfamily.</text>
</comment>
<evidence type="ECO:0000256" key="1">
    <source>
        <dbReference type="RuleBase" id="RU003494"/>
    </source>
</evidence>
<dbReference type="SUPFAM" id="SSF52833">
    <property type="entry name" value="Thioredoxin-like"/>
    <property type="match status" value="1"/>
</dbReference>
<name>A0ABW5AP37_9BRAD</name>
<organism evidence="4 5">
    <name type="scientific">Rhodoplanes azumiensis</name>
    <dbReference type="NCBI Taxonomy" id="1897628"/>
    <lineage>
        <taxon>Bacteria</taxon>
        <taxon>Pseudomonadati</taxon>
        <taxon>Pseudomonadota</taxon>
        <taxon>Alphaproteobacteria</taxon>
        <taxon>Hyphomicrobiales</taxon>
        <taxon>Nitrobacteraceae</taxon>
        <taxon>Rhodoplanes</taxon>
    </lineage>
</organism>
<dbReference type="PANTHER" id="PTHR44051:SF19">
    <property type="entry name" value="DISULFIDE-BOND OXIDOREDUCTASE YFCG"/>
    <property type="match status" value="1"/>
</dbReference>
<gene>
    <name evidence="4" type="ORF">ACFSOX_21490</name>
</gene>
<dbReference type="Gene3D" id="3.40.30.10">
    <property type="entry name" value="Glutaredoxin"/>
    <property type="match status" value="1"/>
</dbReference>
<feature type="domain" description="GST C-terminal" evidence="3">
    <location>
        <begin position="85"/>
        <end position="209"/>
    </location>
</feature>
<dbReference type="EMBL" id="JBHUIW010000034">
    <property type="protein sequence ID" value="MFD2184734.1"/>
    <property type="molecule type" value="Genomic_DNA"/>
</dbReference>
<evidence type="ECO:0000313" key="4">
    <source>
        <dbReference type="EMBL" id="MFD2184734.1"/>
    </source>
</evidence>
<dbReference type="SFLD" id="SFLDS00019">
    <property type="entry name" value="Glutathione_Transferase_(cytos"/>
    <property type="match status" value="1"/>
</dbReference>
<dbReference type="PROSITE" id="PS50404">
    <property type="entry name" value="GST_NTER"/>
    <property type="match status" value="1"/>
</dbReference>
<dbReference type="RefSeq" id="WP_378479872.1">
    <property type="nucleotide sequence ID" value="NZ_JBHUIW010000034.1"/>
</dbReference>
<dbReference type="PROSITE" id="PS50405">
    <property type="entry name" value="GST_CTER"/>
    <property type="match status" value="1"/>
</dbReference>
<evidence type="ECO:0000259" key="3">
    <source>
        <dbReference type="PROSITE" id="PS50405"/>
    </source>
</evidence>
<dbReference type="SFLD" id="SFLDG01150">
    <property type="entry name" value="Main.1:_Beta-like"/>
    <property type="match status" value="1"/>
</dbReference>
<dbReference type="InterPro" id="IPR036282">
    <property type="entry name" value="Glutathione-S-Trfase_C_sf"/>
</dbReference>
<dbReference type="Proteomes" id="UP001597314">
    <property type="component" value="Unassembled WGS sequence"/>
</dbReference>
<dbReference type="InterPro" id="IPR004045">
    <property type="entry name" value="Glutathione_S-Trfase_N"/>
</dbReference>
<proteinExistence type="inferred from homology"/>
<evidence type="ECO:0000259" key="2">
    <source>
        <dbReference type="PROSITE" id="PS50404"/>
    </source>
</evidence>
<dbReference type="InterPro" id="IPR004046">
    <property type="entry name" value="GST_C"/>
</dbReference>
<dbReference type="SFLD" id="SFLDG00358">
    <property type="entry name" value="Main_(cytGST)"/>
    <property type="match status" value="1"/>
</dbReference>
<dbReference type="Pfam" id="PF00043">
    <property type="entry name" value="GST_C"/>
    <property type="match status" value="1"/>
</dbReference>
<feature type="domain" description="GST N-terminal" evidence="2">
    <location>
        <begin position="1"/>
        <end position="81"/>
    </location>
</feature>
<dbReference type="Gene3D" id="1.20.1050.10">
    <property type="match status" value="1"/>
</dbReference>
<comment type="caution">
    <text evidence="4">The sequence shown here is derived from an EMBL/GenBank/DDBJ whole genome shotgun (WGS) entry which is preliminary data.</text>
</comment>
<keyword evidence="5" id="KW-1185">Reference proteome</keyword>
<dbReference type="InterPro" id="IPR036249">
    <property type="entry name" value="Thioredoxin-like_sf"/>
</dbReference>
<sequence length="209" mass="22745">MLRLLGRGTSGNVQKVIFFLEEIGLSYVREDYGRQFGNTTTDAYRKLNPNSKVPTLIDGDVVIWESNTILRYLAALHAPALTGATPAEKTEVERWMDWLLASVNTAYVAVFKDAKKPAEERSADFATQAADLVAAMKILDGHLAGRDFVALGRFTLAEVALAPIMKRCLGFPIERPDFSALTKWQAAIDARPAFAVATGAKPSTLVSAA</sequence>